<evidence type="ECO:0000313" key="2">
    <source>
        <dbReference type="Proteomes" id="UP000553459"/>
    </source>
</evidence>
<dbReference type="Proteomes" id="UP000553459">
    <property type="component" value="Unassembled WGS sequence"/>
</dbReference>
<reference evidence="1 2" key="1">
    <citation type="submission" date="2019-11" db="EMBL/GenBank/DDBJ databases">
        <title>Characterization of Elizabethkingia argenteiflava sp. nov., isolated from inner surface of Soybean Pods.</title>
        <authorList>
            <person name="Mo S."/>
        </authorList>
    </citation>
    <scope>NUCLEOTIDE SEQUENCE [LARGE SCALE GENOMIC DNA]</scope>
    <source>
        <strain evidence="1 2">YB22</strain>
    </source>
</reference>
<name>A0A845PVP9_9FLAO</name>
<dbReference type="EMBL" id="JAAABJ010000483">
    <property type="protein sequence ID" value="NAW50936.1"/>
    <property type="molecule type" value="Genomic_DNA"/>
</dbReference>
<organism evidence="1 2">
    <name type="scientific">Elizabethkingia argenteiflava</name>
    <dbReference type="NCBI Taxonomy" id="2681556"/>
    <lineage>
        <taxon>Bacteria</taxon>
        <taxon>Pseudomonadati</taxon>
        <taxon>Bacteroidota</taxon>
        <taxon>Flavobacteriia</taxon>
        <taxon>Flavobacteriales</taxon>
        <taxon>Weeksellaceae</taxon>
        <taxon>Elizabethkingia</taxon>
    </lineage>
</organism>
<dbReference type="RefSeq" id="WP_166519230.1">
    <property type="nucleotide sequence ID" value="NZ_JAAABJ010000483.1"/>
</dbReference>
<evidence type="ECO:0000313" key="1">
    <source>
        <dbReference type="EMBL" id="NAW50936.1"/>
    </source>
</evidence>
<protein>
    <submittedName>
        <fullName evidence="1">Uncharacterized protein</fullName>
    </submittedName>
</protein>
<sequence>MKNLYITFKKPIIQRKLPSGDIQWQNTITSAFCILGANDHTTFFDGENYWVYKKDHSPIVMRVNGITHYLCKGETVDNTTFVSTYEEITKLIEDYFFPFIEDIKKIEILKKDQKISLN</sequence>
<keyword evidence="2" id="KW-1185">Reference proteome</keyword>
<proteinExistence type="predicted"/>
<dbReference type="AlphaFoldDB" id="A0A845PVP9"/>
<comment type="caution">
    <text evidence="1">The sequence shown here is derived from an EMBL/GenBank/DDBJ whole genome shotgun (WGS) entry which is preliminary data.</text>
</comment>
<gene>
    <name evidence="1" type="ORF">GNY06_05970</name>
</gene>
<accession>A0A845PVP9</accession>